<dbReference type="Gene3D" id="3.90.550.10">
    <property type="entry name" value="Spore Coat Polysaccharide Biosynthesis Protein SpsA, Chain A"/>
    <property type="match status" value="1"/>
</dbReference>
<sequence length="821" mass="86447">MSQVNGWRRWLSRVRGMPARTERIDRVSKHLDAASHSLLASAGEAAVTADALQSRLQRLESEIAWTRESQQAQSEALLVRLEQQAELLSQLQTRQTSELAGLIAQAAHGAGVDLEATLAPARDAAMAELLAQLPADTHRVDGLSVMIITWNHGAWLPQAIESAHRSLELLPENLAGKILIFDDASTDETAAVLNSLAGDPRIRVIRSTVNLSLARARNVLLAACTTTHAVILDADNRLSPAGVVDVFEVATKYRPAITFGNVLAATESESGQRVEWDAFAYAPSPQSLRNGYCFDSMAMIDVEAIVESGGYSTDPQLAGLADDLELLLRTLRQGRAVAFVPAVLGFYRKTLLRHSMTGADHKSVENRIERRSLYDDPDFEQFVLFGAHRDTGILWASAAAEALVGAPSAVPLVPVASLATGPRVLVVAPGGVGNIGDDAISACAVRRIRLEYPTARIEMISDRGLPLMDGPAVPWIGTVLQAWAGLSSTELAKGAALSDGLASVQEISAGTSAAPLLDLGSYQAAFFLGGGNLATAFAQDLLRPRAALGLCLAAAGVQVVVSGQGVGPCSQDELKLVRALSNHASAFACRDGGSVDFINPSSSGGAELVGDDAMSATAADTAQLERALRAANAPLREFLVFHAREASYVGSANLTALATAVDQLASQAGLSVLAVAVNNNAPPELELVASLARSRELVAPWSVIDSCQSVELAVGLLARASAVVTHSYHLALWALQAGTPAVLVADSDYYQLKADGLAALAGFPGSISITSTATTSEIDECLEQVQLWLGKSQLPAVAERVEQWWSTQLGAALASEPVSSE</sequence>
<evidence type="ECO:0000256" key="1">
    <source>
        <dbReference type="SAM" id="Coils"/>
    </source>
</evidence>
<dbReference type="InterPro" id="IPR050834">
    <property type="entry name" value="Glycosyltransf_2"/>
</dbReference>
<evidence type="ECO:0000259" key="3">
    <source>
        <dbReference type="Pfam" id="PF04230"/>
    </source>
</evidence>
<feature type="domain" description="Polysaccharide pyruvyl transferase" evidence="3">
    <location>
        <begin position="434"/>
        <end position="746"/>
    </location>
</feature>
<evidence type="ECO:0000313" key="4">
    <source>
        <dbReference type="EMBL" id="CAB4759794.1"/>
    </source>
</evidence>
<dbReference type="Pfam" id="PF04230">
    <property type="entry name" value="PS_pyruv_trans"/>
    <property type="match status" value="1"/>
</dbReference>
<protein>
    <submittedName>
        <fullName evidence="4">Unannotated protein</fullName>
    </submittedName>
</protein>
<dbReference type="Pfam" id="PF00535">
    <property type="entry name" value="Glycos_transf_2"/>
    <property type="match status" value="1"/>
</dbReference>
<dbReference type="CDD" id="cd00761">
    <property type="entry name" value="Glyco_tranf_GTA_type"/>
    <property type="match status" value="1"/>
</dbReference>
<dbReference type="InterPro" id="IPR007345">
    <property type="entry name" value="Polysacch_pyruvyl_Trfase"/>
</dbReference>
<reference evidence="4" key="1">
    <citation type="submission" date="2020-05" db="EMBL/GenBank/DDBJ databases">
        <authorList>
            <person name="Chiriac C."/>
            <person name="Salcher M."/>
            <person name="Ghai R."/>
            <person name="Kavagutti S V."/>
        </authorList>
    </citation>
    <scope>NUCLEOTIDE SEQUENCE</scope>
</reference>
<dbReference type="EMBL" id="CAEZYU010000144">
    <property type="protein sequence ID" value="CAB4759794.1"/>
    <property type="molecule type" value="Genomic_DNA"/>
</dbReference>
<dbReference type="PANTHER" id="PTHR43685:SF2">
    <property type="entry name" value="GLYCOSYLTRANSFERASE 2-LIKE DOMAIN-CONTAINING PROTEIN"/>
    <property type="match status" value="1"/>
</dbReference>
<keyword evidence="1" id="KW-0175">Coiled coil</keyword>
<feature type="coiled-coil region" evidence="1">
    <location>
        <begin position="42"/>
        <end position="69"/>
    </location>
</feature>
<name>A0A6J6UKU1_9ZZZZ</name>
<evidence type="ECO:0000259" key="2">
    <source>
        <dbReference type="Pfam" id="PF00535"/>
    </source>
</evidence>
<proteinExistence type="predicted"/>
<dbReference type="InterPro" id="IPR001173">
    <property type="entry name" value="Glyco_trans_2-like"/>
</dbReference>
<feature type="domain" description="Glycosyltransferase 2-like" evidence="2">
    <location>
        <begin position="144"/>
        <end position="275"/>
    </location>
</feature>
<dbReference type="PANTHER" id="PTHR43685">
    <property type="entry name" value="GLYCOSYLTRANSFERASE"/>
    <property type="match status" value="1"/>
</dbReference>
<dbReference type="AlphaFoldDB" id="A0A6J6UKU1"/>
<organism evidence="4">
    <name type="scientific">freshwater metagenome</name>
    <dbReference type="NCBI Taxonomy" id="449393"/>
    <lineage>
        <taxon>unclassified sequences</taxon>
        <taxon>metagenomes</taxon>
        <taxon>ecological metagenomes</taxon>
    </lineage>
</organism>
<dbReference type="SUPFAM" id="SSF53448">
    <property type="entry name" value="Nucleotide-diphospho-sugar transferases"/>
    <property type="match status" value="1"/>
</dbReference>
<accession>A0A6J6UKU1</accession>
<dbReference type="InterPro" id="IPR029044">
    <property type="entry name" value="Nucleotide-diphossugar_trans"/>
</dbReference>
<gene>
    <name evidence="4" type="ORF">UFOPK2766_02148</name>
</gene>